<reference evidence="3 4" key="1">
    <citation type="submission" date="2015-03" db="EMBL/GenBank/DDBJ databases">
        <title>Genome Assembly of Staphylococcus cohnii subsp. cohnii strain G22B2.</title>
        <authorList>
            <person name="Nair G."/>
            <person name="Kaur G."/>
            <person name="Khatri I."/>
            <person name="Singh N.K."/>
            <person name="Sathyabama S."/>
            <person name="Maurya S.K."/>
            <person name="Subramanian S."/>
            <person name="Agrewala J.N."/>
            <person name="Mayilraj S."/>
        </authorList>
    </citation>
    <scope>NUCLEOTIDE SEQUENCE [LARGE SCALE GENOMIC DNA]</scope>
    <source>
        <strain evidence="3 4">G22B2</strain>
    </source>
</reference>
<dbReference type="RefSeq" id="WP_019467695.1">
    <property type="nucleotide sequence ID" value="NZ_BKAS01000023.1"/>
</dbReference>
<dbReference type="PANTHER" id="PTHR42850:SF2">
    <property type="entry name" value="BLL5683 PROTEIN"/>
    <property type="match status" value="1"/>
</dbReference>
<dbReference type="PIRSF" id="PIRSF000883">
    <property type="entry name" value="Pesterase_MJ0912"/>
    <property type="match status" value="1"/>
</dbReference>
<dbReference type="Gene3D" id="3.60.21.10">
    <property type="match status" value="1"/>
</dbReference>
<dbReference type="EMBL" id="LAKJ01000007">
    <property type="protein sequence ID" value="KKI64634.1"/>
    <property type="molecule type" value="Genomic_DNA"/>
</dbReference>
<comment type="caution">
    <text evidence="3">The sequence shown here is derived from an EMBL/GenBank/DDBJ whole genome shotgun (WGS) entry which is preliminary data.</text>
</comment>
<name>A0A0M2P1D2_STACC</name>
<dbReference type="AlphaFoldDB" id="A0A0M2P1D2"/>
<evidence type="ECO:0000259" key="2">
    <source>
        <dbReference type="Pfam" id="PF12850"/>
    </source>
</evidence>
<proteinExistence type="inferred from homology"/>
<dbReference type="InterPro" id="IPR011152">
    <property type="entry name" value="Pesterase_MJ0912"/>
</dbReference>
<evidence type="ECO:0000313" key="4">
    <source>
        <dbReference type="Proteomes" id="UP000034455"/>
    </source>
</evidence>
<dbReference type="InterPro" id="IPR024654">
    <property type="entry name" value="Calcineurin-like_PHP_lpxH"/>
</dbReference>
<dbReference type="InterPro" id="IPR029052">
    <property type="entry name" value="Metallo-depent_PP-like"/>
</dbReference>
<evidence type="ECO:0000313" key="3">
    <source>
        <dbReference type="EMBL" id="KKI64634.1"/>
    </source>
</evidence>
<sequence>MKFAILTDVHGNFDALDTVLDDIDRRKDINKIYNLGDNIGVGHETNKVLDEIFERDDMEIIAGNHDEAVMSIVNDTPYPEDLKDKFYEHHQWIESHLDEDYYDKLNALPRVIEKTMNHKKVMFIHYEIPNDKLNTPIDGQPFSPIVEPTEENIKSLFEDKEADLIVFGHNHTVHLFDDKSKVYFNPGSVGLNNGAYAVYGIVTIEENEFSFERVKVPYDNEEFIRGFKEKQVPAKELIFDKFL</sequence>
<feature type="domain" description="Calcineurin-like phosphoesterase" evidence="2">
    <location>
        <begin position="1"/>
        <end position="206"/>
    </location>
</feature>
<dbReference type="Proteomes" id="UP000034455">
    <property type="component" value="Unassembled WGS sequence"/>
</dbReference>
<dbReference type="GO" id="GO:0016791">
    <property type="term" value="F:phosphatase activity"/>
    <property type="evidence" value="ECO:0007669"/>
    <property type="project" value="TreeGrafter"/>
</dbReference>
<gene>
    <name evidence="3" type="ORF">UF66_2361</name>
</gene>
<dbReference type="GO" id="GO:0005737">
    <property type="term" value="C:cytoplasm"/>
    <property type="evidence" value="ECO:0007669"/>
    <property type="project" value="TreeGrafter"/>
</dbReference>
<evidence type="ECO:0000256" key="1">
    <source>
        <dbReference type="ARBA" id="ARBA00008950"/>
    </source>
</evidence>
<organism evidence="3 4">
    <name type="scientific">Staphylococcus cohnii subsp. cohnii</name>
    <dbReference type="NCBI Taxonomy" id="74704"/>
    <lineage>
        <taxon>Bacteria</taxon>
        <taxon>Bacillati</taxon>
        <taxon>Bacillota</taxon>
        <taxon>Bacilli</taxon>
        <taxon>Bacillales</taxon>
        <taxon>Staphylococcaceae</taxon>
        <taxon>Staphylococcus</taxon>
        <taxon>Staphylococcus cohnii species complex</taxon>
    </lineage>
</organism>
<dbReference type="Pfam" id="PF12850">
    <property type="entry name" value="Metallophos_2"/>
    <property type="match status" value="1"/>
</dbReference>
<dbReference type="CDD" id="cd00838">
    <property type="entry name" value="MPP_superfamily"/>
    <property type="match status" value="1"/>
</dbReference>
<dbReference type="SUPFAM" id="SSF56300">
    <property type="entry name" value="Metallo-dependent phosphatases"/>
    <property type="match status" value="1"/>
</dbReference>
<comment type="similarity">
    <text evidence="1">Belongs to the metallophosphoesterase superfamily. YfcE family.</text>
</comment>
<dbReference type="PANTHER" id="PTHR42850">
    <property type="entry name" value="METALLOPHOSPHOESTERASE"/>
    <property type="match status" value="1"/>
</dbReference>
<protein>
    <submittedName>
        <fullName evidence="3">Serine/threonine protein phosphatase</fullName>
    </submittedName>
</protein>
<dbReference type="PATRIC" id="fig|74704.6.peg.2455"/>
<accession>A0A0M2P1D2</accession>
<dbReference type="GeneID" id="58096949"/>
<dbReference type="InterPro" id="IPR050126">
    <property type="entry name" value="Ap4A_hydrolase"/>
</dbReference>